<dbReference type="eggNOG" id="arCOG01008">
    <property type="taxonomic scope" value="Archaea"/>
</dbReference>
<dbReference type="InterPro" id="IPR010985">
    <property type="entry name" value="Ribbon_hlx_hlx"/>
</dbReference>
<evidence type="ECO:0000259" key="1">
    <source>
        <dbReference type="Pfam" id="PF01402"/>
    </source>
</evidence>
<dbReference type="InterPro" id="IPR050192">
    <property type="entry name" value="CopG/NikR_regulator"/>
</dbReference>
<dbReference type="GeneID" id="4907355"/>
<dbReference type="GO" id="GO:0006355">
    <property type="term" value="P:regulation of DNA-templated transcription"/>
    <property type="evidence" value="ECO:0007669"/>
    <property type="project" value="InterPro"/>
</dbReference>
<dbReference type="AlphaFoldDB" id="A3DLG8"/>
<gene>
    <name evidence="2" type="ordered locus">Smar_0366</name>
</gene>
<dbReference type="EMBL" id="CP000575">
    <property type="protein sequence ID" value="ABN69478.1"/>
    <property type="molecule type" value="Genomic_DNA"/>
</dbReference>
<dbReference type="Gene3D" id="3.30.70.1150">
    <property type="entry name" value="ACT-like. Chain A, domain 2"/>
    <property type="match status" value="1"/>
</dbReference>
<dbReference type="HOGENOM" id="CLU_113319_3_0_2"/>
<name>A3DLG8_STAMF</name>
<dbReference type="SMR" id="A3DLG8"/>
<dbReference type="STRING" id="399550.Smar_0366"/>
<keyword evidence="3" id="KW-1185">Reference proteome</keyword>
<dbReference type="InterPro" id="IPR002145">
    <property type="entry name" value="CopG"/>
</dbReference>
<dbReference type="SUPFAM" id="SSF47598">
    <property type="entry name" value="Ribbon-helix-helix"/>
    <property type="match status" value="1"/>
</dbReference>
<dbReference type="InterPro" id="IPR045865">
    <property type="entry name" value="ACT-like_dom_sf"/>
</dbReference>
<evidence type="ECO:0000313" key="2">
    <source>
        <dbReference type="EMBL" id="ABN69478.1"/>
    </source>
</evidence>
<dbReference type="Proteomes" id="UP000000254">
    <property type="component" value="Chromosome"/>
</dbReference>
<reference evidence="3" key="1">
    <citation type="journal article" date="2009" name="BMC Genomics">
        <title>The complete genome sequence of Staphylothermus marinus reveals differences in sulfur metabolism among heterotrophic Crenarchaeota.</title>
        <authorList>
            <person name="Anderson I.J."/>
            <person name="Dharmarajan L."/>
            <person name="Rodriguez J."/>
            <person name="Hooper S."/>
            <person name="Porat I."/>
            <person name="Ulrich L.E."/>
            <person name="Elkins J.G."/>
            <person name="Mavromatis K."/>
            <person name="Sun H."/>
            <person name="Land M."/>
            <person name="Lapidus A."/>
            <person name="Lucas S."/>
            <person name="Barry K."/>
            <person name="Huber H."/>
            <person name="Zhulin I.B."/>
            <person name="Whitman W.B."/>
            <person name="Mukhopadhyay B."/>
            <person name="Woese C."/>
            <person name="Bristow J."/>
            <person name="Kyrpides N."/>
        </authorList>
    </citation>
    <scope>NUCLEOTIDE SEQUENCE [LARGE SCALE GENOMIC DNA]</scope>
    <source>
        <strain evidence="3">ATCC 43588 / DSM 3639 / JCM 9404 / F1</strain>
    </source>
</reference>
<feature type="domain" description="Ribbon-helix-helix protein CopG" evidence="1">
    <location>
        <begin position="5"/>
        <end position="42"/>
    </location>
</feature>
<dbReference type="CDD" id="cd22233">
    <property type="entry name" value="RHH_CopAso-like"/>
    <property type="match status" value="1"/>
</dbReference>
<dbReference type="RefSeq" id="WP_011838669.1">
    <property type="nucleotide sequence ID" value="NC_009033.1"/>
</dbReference>
<dbReference type="SUPFAM" id="SSF55021">
    <property type="entry name" value="ACT-like"/>
    <property type="match status" value="1"/>
</dbReference>
<protein>
    <submittedName>
        <fullName evidence="2">Transcriptional regulator, CopG family</fullName>
    </submittedName>
</protein>
<dbReference type="PANTHER" id="PTHR34719">
    <property type="entry name" value="NICKEL-RESPONSIVE REGULATOR"/>
    <property type="match status" value="1"/>
</dbReference>
<reference evidence="2 3" key="2">
    <citation type="journal article" date="2009" name="Stand. Genomic Sci.">
        <title>Complete genome sequence of Staphylothermus marinus Stetter and Fiala 1986 type strain F1.</title>
        <authorList>
            <person name="Anderson I.J."/>
            <person name="Sun H."/>
            <person name="Lapidus A."/>
            <person name="Copeland A."/>
            <person name="Glavina Del Rio T."/>
            <person name="Tice H."/>
            <person name="Dalin E."/>
            <person name="Lucas S."/>
            <person name="Barry K."/>
            <person name="Land M."/>
            <person name="Richardson P."/>
            <person name="Huber H."/>
            <person name="Kyrpides N.C."/>
        </authorList>
    </citation>
    <scope>NUCLEOTIDE SEQUENCE [LARGE SCALE GENOMIC DNA]</scope>
    <source>
        <strain evidence="3">ATCC 43588 / DSM 3639 / JCM 9404 / F1</strain>
    </source>
</reference>
<evidence type="ECO:0000313" key="3">
    <source>
        <dbReference type="Proteomes" id="UP000000254"/>
    </source>
</evidence>
<organism evidence="2 3">
    <name type="scientific">Staphylothermus marinus (strain ATCC 43588 / DSM 3639 / JCM 9404 / F1)</name>
    <dbReference type="NCBI Taxonomy" id="399550"/>
    <lineage>
        <taxon>Archaea</taxon>
        <taxon>Thermoproteota</taxon>
        <taxon>Thermoprotei</taxon>
        <taxon>Desulfurococcales</taxon>
        <taxon>Desulfurococcaceae</taxon>
        <taxon>Staphylothermus</taxon>
    </lineage>
</organism>
<dbReference type="PANTHER" id="PTHR34719:SF2">
    <property type="entry name" value="NICKEL-RESPONSIVE REGULATOR"/>
    <property type="match status" value="1"/>
</dbReference>
<dbReference type="Pfam" id="PF01402">
    <property type="entry name" value="RHH_1"/>
    <property type="match status" value="1"/>
</dbReference>
<sequence length="136" mass="15476">MSGKRRFGVSIPSNIAEALDKLAELTGSDRSSIVAEALRTYLHDHLHYMVPHKCTGFIIVVNKEKNISASIVIDKFKDIIQNYNHTHYRGKCIEIFFVSGYSGRIAELDKKLRSMGCSVRYIPLQTTTNIEEEKKE</sequence>
<dbReference type="GO" id="GO:0003677">
    <property type="term" value="F:DNA binding"/>
    <property type="evidence" value="ECO:0007669"/>
    <property type="project" value="TreeGrafter"/>
</dbReference>
<dbReference type="OrthoDB" id="25654at2157"/>
<accession>A3DLG8</accession>
<dbReference type="KEGG" id="smr:Smar_0366"/>
<proteinExistence type="predicted"/>
<dbReference type="InterPro" id="IPR027271">
    <property type="entry name" value="Acetolactate_synth/TF_NikR_C"/>
</dbReference>